<evidence type="ECO:0000259" key="13">
    <source>
        <dbReference type="PROSITE" id="PS51545"/>
    </source>
</evidence>
<dbReference type="SMART" id="SM00145">
    <property type="entry name" value="PI3Ka"/>
    <property type="match status" value="1"/>
</dbReference>
<dbReference type="Pfam" id="PF00168">
    <property type="entry name" value="C2"/>
    <property type="match status" value="1"/>
</dbReference>
<comment type="catalytic activity">
    <reaction evidence="8">
        <text>a 1,2-diacyl-sn-glycero-3-phospho-(1D-myo-inositol 4-phosphate) + ATP = a 1,2-diacyl-sn-glycero-3-phospho-(1D-myo-inositol-3,4-bisphosphate) + ADP + H(+)</text>
        <dbReference type="Rhea" id="RHEA:18373"/>
        <dbReference type="ChEBI" id="CHEBI:15378"/>
        <dbReference type="ChEBI" id="CHEBI:30616"/>
        <dbReference type="ChEBI" id="CHEBI:57658"/>
        <dbReference type="ChEBI" id="CHEBI:58178"/>
        <dbReference type="ChEBI" id="CHEBI:456216"/>
        <dbReference type="EC" id="2.7.1.154"/>
    </reaction>
    <physiologicalReaction direction="left-to-right" evidence="8">
        <dbReference type="Rhea" id="RHEA:18374"/>
    </physiologicalReaction>
</comment>
<dbReference type="SUPFAM" id="SSF48371">
    <property type="entry name" value="ARM repeat"/>
    <property type="match status" value="1"/>
</dbReference>
<dbReference type="FunFam" id="3.30.1520.10:FF:000006">
    <property type="entry name" value="Phosphatidylinositol 4-phosphate 3-kinase C2 domain-containing subunit alpha"/>
    <property type="match status" value="1"/>
</dbReference>
<dbReference type="GO" id="GO:0043491">
    <property type="term" value="P:phosphatidylinositol 3-kinase/protein kinase B signal transduction"/>
    <property type="evidence" value="ECO:0007669"/>
    <property type="project" value="TreeGrafter"/>
</dbReference>
<dbReference type="SUPFAM" id="SSF56112">
    <property type="entry name" value="Protein kinase-like (PK-like)"/>
    <property type="match status" value="1"/>
</dbReference>
<evidence type="ECO:0000256" key="1">
    <source>
        <dbReference type="ARBA" id="ARBA00006209"/>
    </source>
</evidence>
<dbReference type="Pfam" id="PF00794">
    <property type="entry name" value="PI3K_rbd"/>
    <property type="match status" value="1"/>
</dbReference>
<feature type="compositionally biased region" description="Low complexity" evidence="9">
    <location>
        <begin position="130"/>
        <end position="141"/>
    </location>
</feature>
<feature type="domain" description="C2 PI3K-type" evidence="15">
    <location>
        <begin position="724"/>
        <end position="884"/>
    </location>
</feature>
<keyword evidence="5" id="KW-0067">ATP-binding</keyword>
<dbReference type="InterPro" id="IPR015433">
    <property type="entry name" value="PI3/4_kinase"/>
</dbReference>
<evidence type="ECO:0000256" key="2">
    <source>
        <dbReference type="ARBA" id="ARBA00022679"/>
    </source>
</evidence>
<dbReference type="SUPFAM" id="SSF64268">
    <property type="entry name" value="PX domain"/>
    <property type="match status" value="1"/>
</dbReference>
<reference evidence="16" key="1">
    <citation type="submission" date="2020-04" db="EMBL/GenBank/DDBJ databases">
        <authorList>
            <person name="Neveu A P."/>
        </authorList>
    </citation>
    <scope>NUCLEOTIDE SEQUENCE</scope>
    <source>
        <tissue evidence="16">Whole embryo</tissue>
    </source>
</reference>
<dbReference type="SMART" id="SM00142">
    <property type="entry name" value="PI3K_C2"/>
    <property type="match status" value="1"/>
</dbReference>
<dbReference type="SMART" id="SM00312">
    <property type="entry name" value="PX"/>
    <property type="match status" value="1"/>
</dbReference>
<evidence type="ECO:0000259" key="10">
    <source>
        <dbReference type="PROSITE" id="PS50004"/>
    </source>
</evidence>
<evidence type="ECO:0000256" key="4">
    <source>
        <dbReference type="ARBA" id="ARBA00022777"/>
    </source>
</evidence>
<dbReference type="GO" id="GO:0016303">
    <property type="term" value="F:1-phosphatidylinositol-3-kinase activity"/>
    <property type="evidence" value="ECO:0007669"/>
    <property type="project" value="UniProtKB-EC"/>
</dbReference>
<dbReference type="Gene3D" id="3.10.20.90">
    <property type="entry name" value="Phosphatidylinositol 3-kinase Catalytic Subunit, Chain A, domain 1"/>
    <property type="match status" value="1"/>
</dbReference>
<feature type="domain" description="PI3K-RBD" evidence="14">
    <location>
        <begin position="441"/>
        <end position="529"/>
    </location>
</feature>
<dbReference type="GO" id="GO:0005737">
    <property type="term" value="C:cytoplasm"/>
    <property type="evidence" value="ECO:0007669"/>
    <property type="project" value="TreeGrafter"/>
</dbReference>
<dbReference type="InterPro" id="IPR029071">
    <property type="entry name" value="Ubiquitin-like_domsf"/>
</dbReference>
<dbReference type="PROSITE" id="PS51545">
    <property type="entry name" value="PIK_HELICAL"/>
    <property type="match status" value="1"/>
</dbReference>
<dbReference type="PROSITE" id="PS50004">
    <property type="entry name" value="C2"/>
    <property type="match status" value="1"/>
</dbReference>
<dbReference type="Gene3D" id="1.10.1070.11">
    <property type="entry name" value="Phosphatidylinositol 3-/4-kinase, catalytic domain"/>
    <property type="match status" value="1"/>
</dbReference>
<dbReference type="GO" id="GO:0005942">
    <property type="term" value="C:phosphatidylinositol 3-kinase complex"/>
    <property type="evidence" value="ECO:0007669"/>
    <property type="project" value="TreeGrafter"/>
</dbReference>
<dbReference type="Pfam" id="PF00787">
    <property type="entry name" value="PX"/>
    <property type="match status" value="1"/>
</dbReference>
<dbReference type="CDD" id="cd05166">
    <property type="entry name" value="PI3Kc_II"/>
    <property type="match status" value="1"/>
</dbReference>
<dbReference type="Gene3D" id="3.30.1520.10">
    <property type="entry name" value="Phox-like domain"/>
    <property type="match status" value="1"/>
</dbReference>
<evidence type="ECO:0000313" key="16">
    <source>
        <dbReference type="EMBL" id="CAB3264877.1"/>
    </source>
</evidence>
<dbReference type="PROSITE" id="PS51547">
    <property type="entry name" value="C2_PI3K"/>
    <property type="match status" value="1"/>
</dbReference>
<dbReference type="PROSITE" id="PS00916">
    <property type="entry name" value="PI3_4_KINASE_2"/>
    <property type="match status" value="1"/>
</dbReference>
<evidence type="ECO:0000259" key="14">
    <source>
        <dbReference type="PROSITE" id="PS51546"/>
    </source>
</evidence>
<dbReference type="PROSITE" id="PS50290">
    <property type="entry name" value="PI3_4_KINASE_3"/>
    <property type="match status" value="1"/>
</dbReference>
<dbReference type="CDD" id="cd06883">
    <property type="entry name" value="PX_PI3K_C2"/>
    <property type="match status" value="1"/>
</dbReference>
<dbReference type="InterPro" id="IPR016024">
    <property type="entry name" value="ARM-type_fold"/>
</dbReference>
<dbReference type="InterPro" id="IPR001263">
    <property type="entry name" value="PI3K_accessory_dom"/>
</dbReference>
<evidence type="ECO:0000256" key="5">
    <source>
        <dbReference type="ARBA" id="ARBA00022840"/>
    </source>
</evidence>
<feature type="domain" description="PI3K/PI4K catalytic" evidence="12">
    <location>
        <begin position="1166"/>
        <end position="1444"/>
    </location>
</feature>
<organism evidence="16">
    <name type="scientific">Phallusia mammillata</name>
    <dbReference type="NCBI Taxonomy" id="59560"/>
    <lineage>
        <taxon>Eukaryota</taxon>
        <taxon>Metazoa</taxon>
        <taxon>Chordata</taxon>
        <taxon>Tunicata</taxon>
        <taxon>Ascidiacea</taxon>
        <taxon>Phlebobranchia</taxon>
        <taxon>Ascidiidae</taxon>
        <taxon>Phallusia</taxon>
    </lineage>
</organism>
<protein>
    <submittedName>
        <fullName evidence="16">Phosphatidylinositol 4-phosphate 3-kinase C2 domain-containing subunit alpha-like</fullName>
    </submittedName>
</protein>
<dbReference type="InterPro" id="IPR042236">
    <property type="entry name" value="PI3K_accessory_sf"/>
</dbReference>
<dbReference type="PANTHER" id="PTHR10048:SF14">
    <property type="entry name" value="LD28067P"/>
    <property type="match status" value="1"/>
</dbReference>
<dbReference type="Pfam" id="PF00792">
    <property type="entry name" value="PI3K_C2"/>
    <property type="match status" value="1"/>
</dbReference>
<dbReference type="InterPro" id="IPR018936">
    <property type="entry name" value="PI3/4_kinase_CS"/>
</dbReference>
<dbReference type="SMART" id="SM00239">
    <property type="entry name" value="C2"/>
    <property type="match status" value="1"/>
</dbReference>
<dbReference type="Pfam" id="PF00454">
    <property type="entry name" value="PI3_PI4_kinase"/>
    <property type="match status" value="1"/>
</dbReference>
<sequence>MVSADEYFKKNMADLKTAIRMEEEALKKMKRNQMISESREHGISNPLCSNDIPSFRRSSQDFQKPKSDIPDLMSFDNTVSNSMASTSEDWISLESPRVETDTNSNYNATIQNVLSLFDASTRANQSKGYSQPQWQHQSHQPNTVLGPNNFNPTHTMASQPHVIPGFPPANGTFPQTCTQSAFPQRTSSTMSHSSLFPPHSSTKLLLTKTHSHPSELNLFTNGKSSTMPVGFTSELTIRKGSWKSFDEQTFTKSESKFATFEEGFLPPNSRTSSVKTNNSSSASETEHMNTIFDDWFNDQLGRTDSTPSPKRETAAVHVHNWIDLDPLQKNKQGDQVAEPQQDFFSAKRGNAHKASPQEPAMKFHERDHHTFTDSLQTKHDGVATIGYITELDSFARTIETLRSKYSFKDKLSNPGHVICNLMSQNQWINENGVEVNREDTESTVRISVRADGISQPVSFECDVNASIEHIVSQALCISYEDISQVSAEDYSFKVVGRQEYLLSKTLLSTYEYVQECCKYERDVELELLHKSKMDQYLQRTEDDDEKQNMKQEFCDIIGKPTTVLTREDILILWEAFYNETDKLLNQLETEIESDVTSQVCHHQCERVIQSVRAMCSALGNIETVQITESVKNLRAAVNRPMSPPSRKSTVSVVHDLVGITTSSKVTNDKKPARYNKVNEAIEQLTTVLTEFVELYCQSFESDFFSIDPSPSAPLLLKQILSTSVKDLYSVNINSLHRVPKVWETSYEEFYAVCSLWHGDQCISHKPMETEHVKVTKGFYARLVWEKWLDFDVAVYDLPLETVLNIRVNGCSPSEEKNSPKVLAQINIPLYNQNKILKHGTKVFGMWDMTSVGSKVTGEGHVFYHCADNITNPDSIVINIDFSEEKNPDCVVKFPEIVSTVQNGSSPWKEMSSVSAETRQSLEKLLARAKLMVGPLCNLSKKEKGLLWQHRNIVGAPNQNNGFPGISLPLLLRCIPSWSPSLLHARDAYNLISLWPRTPQPEESLAMLTAAFPDGRVRSAAIRWLEGAGDMDIGSWLPQLVQALKWEQRHDSPLMKLILRRAIGSVRIAQKLFWLLHENMNDSICGRRYRVLYAALMVTCSATLKREFEKEHYFLKMIHRVAEAVKDAKDSAKSNVLQEDLTKVSARIGGHKFRVPINPAYVANGVNVKNSTYFTSNAVPVKVAFTNADPLGQEINIMYKVGDDLRQDALTMQLIRVMDRMWLSEGLDLRILTFECLPTGLNQGMIEIIPDSRTFREIQSSYGLTGAFKDRPIAEWLQKYNATGISYEKAVENFTLSCAGYCVATYVLGICDRHNDNIMLRRTGHLFHIDFARFLGHAQMFGNIKRDRAPFVLTSDMAYVINGGDRPSSQFQDFVDICCRAFNIVRKQSHILINLLSLMLNCGIPELSGKSDLKYVYDALRPNASDTEATTMFTKLIDASLSSSFTRFNFFIHNLAQMRFSGNESEEDRRTLSFAPQLRGYKEEEGLITMATVVGYQKRYCPEKYYLYCVKVTREKTSLKTVESYVFRTFDEFEELHEKLSYACQSWSLPSFPGSLIVGRSQVKQVADRRKAKLNTYLAALLKSKRNVAMHDLVYTFFHPILRDEEKEVKPNLRTPDVIGGEIKISLHYKNNALYIMIMHCKNLSHVNGSDPDPYVKTYLLPDPGHVTKKKTKVARKTLHPTYNEMMIYRLPQNEIERRQLQVTVWNCETLQENDFLGGTLIDLSGVDLSAETTTWYKLNSSF</sequence>
<dbReference type="Gene3D" id="1.25.40.70">
    <property type="entry name" value="Phosphatidylinositol 3-kinase, accessory domain (PIK)"/>
    <property type="match status" value="1"/>
</dbReference>
<keyword evidence="3" id="KW-0547">Nucleotide-binding</keyword>
<dbReference type="InterPro" id="IPR000403">
    <property type="entry name" value="PI3/4_kinase_cat_dom"/>
</dbReference>
<dbReference type="InterPro" id="IPR035892">
    <property type="entry name" value="C2_domain_sf"/>
</dbReference>
<dbReference type="InterPro" id="IPR001683">
    <property type="entry name" value="PX_dom"/>
</dbReference>
<comment type="catalytic activity">
    <reaction evidence="7">
        <text>a 1,2-diacyl-sn-glycero-3-phospho-(1D-myo-inositol) + ATP = a 1,2-diacyl-sn-glycero-3-phospho-(1D-myo-inositol-3-phosphate) + ADP + H(+)</text>
        <dbReference type="Rhea" id="RHEA:12709"/>
        <dbReference type="ChEBI" id="CHEBI:15378"/>
        <dbReference type="ChEBI" id="CHEBI:30616"/>
        <dbReference type="ChEBI" id="CHEBI:57880"/>
        <dbReference type="ChEBI" id="CHEBI:58088"/>
        <dbReference type="ChEBI" id="CHEBI:456216"/>
        <dbReference type="EC" id="2.7.1.137"/>
    </reaction>
    <physiologicalReaction direction="left-to-right" evidence="7">
        <dbReference type="Rhea" id="RHEA:12710"/>
    </physiologicalReaction>
</comment>
<dbReference type="GO" id="GO:0005886">
    <property type="term" value="C:plasma membrane"/>
    <property type="evidence" value="ECO:0007669"/>
    <property type="project" value="TreeGrafter"/>
</dbReference>
<evidence type="ECO:0000256" key="8">
    <source>
        <dbReference type="ARBA" id="ARBA00029297"/>
    </source>
</evidence>
<proteinExistence type="evidence at transcript level"/>
<dbReference type="CDD" id="cd00864">
    <property type="entry name" value="PI3Ka"/>
    <property type="match status" value="1"/>
</dbReference>
<dbReference type="FunFam" id="1.10.1070.11:FF:000003">
    <property type="entry name" value="Phosphatidylinositol 4-phosphate 3-kinase C2 domain-containing subunit beta"/>
    <property type="match status" value="1"/>
</dbReference>
<evidence type="ECO:0000256" key="6">
    <source>
        <dbReference type="ARBA" id="ARBA00023098"/>
    </source>
</evidence>
<dbReference type="GO" id="GO:0016477">
    <property type="term" value="P:cell migration"/>
    <property type="evidence" value="ECO:0007669"/>
    <property type="project" value="TreeGrafter"/>
</dbReference>
<feature type="compositionally biased region" description="Low complexity" evidence="9">
    <location>
        <begin position="268"/>
        <end position="283"/>
    </location>
</feature>
<name>A0A6F9DN70_9ASCI</name>
<dbReference type="EMBL" id="LR789015">
    <property type="protein sequence ID" value="CAB3264877.1"/>
    <property type="molecule type" value="mRNA"/>
</dbReference>
<dbReference type="GO" id="GO:0005524">
    <property type="term" value="F:ATP binding"/>
    <property type="evidence" value="ECO:0007669"/>
    <property type="project" value="UniProtKB-KW"/>
</dbReference>
<dbReference type="InterPro" id="IPR036871">
    <property type="entry name" value="PX_dom_sf"/>
</dbReference>
<dbReference type="InterPro" id="IPR002420">
    <property type="entry name" value="PI3K-type_C2_dom"/>
</dbReference>
<dbReference type="SUPFAM" id="SSF54236">
    <property type="entry name" value="Ubiquitin-like"/>
    <property type="match status" value="1"/>
</dbReference>
<dbReference type="GO" id="GO:0035091">
    <property type="term" value="F:phosphatidylinositol binding"/>
    <property type="evidence" value="ECO:0007669"/>
    <property type="project" value="InterPro"/>
</dbReference>
<dbReference type="InterPro" id="IPR036940">
    <property type="entry name" value="PI3/4_kinase_cat_sf"/>
</dbReference>
<dbReference type="Gene3D" id="2.60.40.150">
    <property type="entry name" value="C2 domain"/>
    <property type="match status" value="2"/>
</dbReference>
<dbReference type="InterPro" id="IPR000008">
    <property type="entry name" value="C2_dom"/>
</dbReference>
<keyword evidence="4 16" id="KW-0418">Kinase</keyword>
<dbReference type="InterPro" id="IPR011009">
    <property type="entry name" value="Kinase-like_dom_sf"/>
</dbReference>
<keyword evidence="2" id="KW-0808">Transferase</keyword>
<comment type="similarity">
    <text evidence="1">Belongs to the PI3/PI4-kinase family. Type III PI4K subfamily.</text>
</comment>
<dbReference type="GO" id="GO:0048015">
    <property type="term" value="P:phosphatidylinositol-mediated signaling"/>
    <property type="evidence" value="ECO:0007669"/>
    <property type="project" value="TreeGrafter"/>
</dbReference>
<dbReference type="CDD" id="cd04012">
    <property type="entry name" value="C2A_PI3K_class_II"/>
    <property type="match status" value="1"/>
</dbReference>
<evidence type="ECO:0000259" key="12">
    <source>
        <dbReference type="PROSITE" id="PS50290"/>
    </source>
</evidence>
<feature type="domain" description="PX" evidence="11">
    <location>
        <begin position="1485"/>
        <end position="1604"/>
    </location>
</feature>
<feature type="domain" description="C2" evidence="10">
    <location>
        <begin position="1618"/>
        <end position="1736"/>
    </location>
</feature>
<dbReference type="PROSITE" id="PS50195">
    <property type="entry name" value="PX"/>
    <property type="match status" value="1"/>
</dbReference>
<dbReference type="GO" id="GO:0035005">
    <property type="term" value="F:1-phosphatidylinositol-4-phosphate 3-kinase activity"/>
    <property type="evidence" value="ECO:0007669"/>
    <property type="project" value="UniProtKB-EC"/>
</dbReference>
<dbReference type="Pfam" id="PF00613">
    <property type="entry name" value="PI3Ka"/>
    <property type="match status" value="1"/>
</dbReference>
<feature type="region of interest" description="Disordered" evidence="9">
    <location>
        <begin position="262"/>
        <end position="286"/>
    </location>
</feature>
<dbReference type="SMART" id="SM00146">
    <property type="entry name" value="PI3Kc"/>
    <property type="match status" value="1"/>
</dbReference>
<dbReference type="FunFam" id="3.30.1010.10:FF:000001">
    <property type="entry name" value="Phosphatidylinositol 4-phosphate 3-kinase C2 domain-containing subunit beta"/>
    <property type="match status" value="1"/>
</dbReference>
<evidence type="ECO:0000259" key="11">
    <source>
        <dbReference type="PROSITE" id="PS50195"/>
    </source>
</evidence>
<evidence type="ECO:0000259" key="15">
    <source>
        <dbReference type="PROSITE" id="PS51547"/>
    </source>
</evidence>
<feature type="domain" description="PIK helical" evidence="13">
    <location>
        <begin position="912"/>
        <end position="1098"/>
    </location>
</feature>
<dbReference type="Gene3D" id="3.30.1010.10">
    <property type="entry name" value="Phosphatidylinositol 3-kinase Catalytic Subunit, Chain A, domain 4"/>
    <property type="match status" value="1"/>
</dbReference>
<dbReference type="PROSITE" id="PS51546">
    <property type="entry name" value="PI3K_RBD"/>
    <property type="match status" value="1"/>
</dbReference>
<evidence type="ECO:0000256" key="9">
    <source>
        <dbReference type="SAM" id="MobiDB-lite"/>
    </source>
</evidence>
<evidence type="ECO:0000256" key="3">
    <source>
        <dbReference type="ARBA" id="ARBA00022741"/>
    </source>
</evidence>
<evidence type="ECO:0000256" key="7">
    <source>
        <dbReference type="ARBA" id="ARBA00023985"/>
    </source>
</evidence>
<dbReference type="SMART" id="SM00144">
    <property type="entry name" value="PI3K_rbd"/>
    <property type="match status" value="1"/>
</dbReference>
<dbReference type="InterPro" id="IPR000341">
    <property type="entry name" value="PI3K_Ras-bd_dom"/>
</dbReference>
<gene>
    <name evidence="16" type="primary">Pik3c2a</name>
</gene>
<dbReference type="CDD" id="cd08381">
    <property type="entry name" value="C2B_PI3K_class_II"/>
    <property type="match status" value="1"/>
</dbReference>
<dbReference type="PANTHER" id="PTHR10048">
    <property type="entry name" value="PHOSPHATIDYLINOSITOL KINASE"/>
    <property type="match status" value="1"/>
</dbReference>
<keyword evidence="6" id="KW-0443">Lipid metabolism</keyword>
<feature type="region of interest" description="Disordered" evidence="9">
    <location>
        <begin position="124"/>
        <end position="148"/>
    </location>
</feature>
<accession>A0A6F9DN70</accession>
<dbReference type="SUPFAM" id="SSF49562">
    <property type="entry name" value="C2 domain (Calcium/lipid-binding domain, CaLB)"/>
    <property type="match status" value="2"/>
</dbReference>